<evidence type="ECO:0000256" key="5">
    <source>
        <dbReference type="ARBA" id="ARBA00022840"/>
    </source>
</evidence>
<dbReference type="Pfam" id="PF01467">
    <property type="entry name" value="CTP_transf_like"/>
    <property type="match status" value="1"/>
</dbReference>
<feature type="domain" description="Cytidyltransferase-like" evidence="10">
    <location>
        <begin position="11"/>
        <end position="100"/>
    </location>
</feature>
<dbReference type="SUPFAM" id="SSF52374">
    <property type="entry name" value="Nucleotidylyl transferase"/>
    <property type="match status" value="1"/>
</dbReference>
<protein>
    <recommendedName>
        <fullName evidence="9">Pantetheine-phosphate adenylyltransferase</fullName>
        <ecNumber evidence="9">2.7.7.3</ecNumber>
    </recommendedName>
</protein>
<name>A0ABQ3B4C0_9ACTN</name>
<proteinExistence type="predicted"/>
<evidence type="ECO:0000259" key="10">
    <source>
        <dbReference type="Pfam" id="PF01467"/>
    </source>
</evidence>
<keyword evidence="5" id="KW-0067">ATP-binding</keyword>
<dbReference type="EC" id="2.7.7.3" evidence="9"/>
<evidence type="ECO:0000256" key="9">
    <source>
        <dbReference type="NCBIfam" id="TIGR01510"/>
    </source>
</evidence>
<dbReference type="Proteomes" id="UP000600946">
    <property type="component" value="Unassembled WGS sequence"/>
</dbReference>
<dbReference type="NCBIfam" id="TIGR01510">
    <property type="entry name" value="coaD_prev_kdtB"/>
    <property type="match status" value="1"/>
</dbReference>
<evidence type="ECO:0000256" key="1">
    <source>
        <dbReference type="ARBA" id="ARBA00022490"/>
    </source>
</evidence>
<dbReference type="InterPro" id="IPR014729">
    <property type="entry name" value="Rossmann-like_a/b/a_fold"/>
</dbReference>
<evidence type="ECO:0000313" key="11">
    <source>
        <dbReference type="EMBL" id="GGY72878.1"/>
    </source>
</evidence>
<organism evidence="11 12">
    <name type="scientific">Streptomyces xanthochromogenes</name>
    <dbReference type="NCBI Taxonomy" id="67384"/>
    <lineage>
        <taxon>Bacteria</taxon>
        <taxon>Bacillati</taxon>
        <taxon>Actinomycetota</taxon>
        <taxon>Actinomycetes</taxon>
        <taxon>Kitasatosporales</taxon>
        <taxon>Streptomycetaceae</taxon>
        <taxon>Streptomyces</taxon>
    </lineage>
</organism>
<dbReference type="InterPro" id="IPR004821">
    <property type="entry name" value="Cyt_trans-like"/>
</dbReference>
<dbReference type="PANTHER" id="PTHR21342:SF1">
    <property type="entry name" value="PHOSPHOPANTETHEINE ADENYLYLTRANSFERASE"/>
    <property type="match status" value="1"/>
</dbReference>
<dbReference type="EMBL" id="BMUU01000034">
    <property type="protein sequence ID" value="GGY72878.1"/>
    <property type="molecule type" value="Genomic_DNA"/>
</dbReference>
<evidence type="ECO:0000256" key="7">
    <source>
        <dbReference type="ARBA" id="ARBA00022993"/>
    </source>
</evidence>
<sequence>MVSVLVNINKKCRFTSEERLDMLREVTADLDNVSVDSFSGLLVDYCEREKFTLVVRGLRTINDFQSELQMAQMNYSLAAVDTAFFMMNQKYSVSSTLVREILELGGDVSSLIPPKLLERMQHSG</sequence>
<keyword evidence="12" id="KW-1185">Reference proteome</keyword>
<evidence type="ECO:0000256" key="3">
    <source>
        <dbReference type="ARBA" id="ARBA00022695"/>
    </source>
</evidence>
<dbReference type="PANTHER" id="PTHR21342">
    <property type="entry name" value="PHOSPHOPANTETHEINE ADENYLYLTRANSFERASE"/>
    <property type="match status" value="1"/>
</dbReference>
<evidence type="ECO:0000256" key="2">
    <source>
        <dbReference type="ARBA" id="ARBA00022679"/>
    </source>
</evidence>
<dbReference type="GO" id="GO:0016779">
    <property type="term" value="F:nucleotidyltransferase activity"/>
    <property type="evidence" value="ECO:0007669"/>
    <property type="project" value="UniProtKB-KW"/>
</dbReference>
<comment type="caution">
    <text evidence="11">The sequence shown here is derived from an EMBL/GenBank/DDBJ whole genome shotgun (WGS) entry which is preliminary data.</text>
</comment>
<dbReference type="PRINTS" id="PR01020">
    <property type="entry name" value="LPSBIOSNTHSS"/>
</dbReference>
<evidence type="ECO:0000256" key="4">
    <source>
        <dbReference type="ARBA" id="ARBA00022741"/>
    </source>
</evidence>
<evidence type="ECO:0000256" key="6">
    <source>
        <dbReference type="ARBA" id="ARBA00022842"/>
    </source>
</evidence>
<evidence type="ECO:0000313" key="12">
    <source>
        <dbReference type="Proteomes" id="UP000600946"/>
    </source>
</evidence>
<keyword evidence="3 11" id="KW-0548">Nucleotidyltransferase</keyword>
<keyword evidence="6" id="KW-0460">Magnesium</keyword>
<dbReference type="Gene3D" id="3.40.50.620">
    <property type="entry name" value="HUPs"/>
    <property type="match status" value="1"/>
</dbReference>
<dbReference type="InterPro" id="IPR001980">
    <property type="entry name" value="PPAT"/>
</dbReference>
<accession>A0ABQ3B4C0</accession>
<keyword evidence="4" id="KW-0547">Nucleotide-binding</keyword>
<keyword evidence="1" id="KW-0963">Cytoplasm</keyword>
<keyword evidence="2" id="KW-0808">Transferase</keyword>
<reference evidence="12" key="1">
    <citation type="journal article" date="2019" name="Int. J. Syst. Evol. Microbiol.">
        <title>The Global Catalogue of Microorganisms (GCM) 10K type strain sequencing project: providing services to taxonomists for standard genome sequencing and annotation.</title>
        <authorList>
            <consortium name="The Broad Institute Genomics Platform"/>
            <consortium name="The Broad Institute Genome Sequencing Center for Infectious Disease"/>
            <person name="Wu L."/>
            <person name="Ma J."/>
        </authorList>
    </citation>
    <scope>NUCLEOTIDE SEQUENCE [LARGE SCALE GENOMIC DNA]</scope>
    <source>
        <strain evidence="12">JCM 4594</strain>
    </source>
</reference>
<comment type="catalytic activity">
    <reaction evidence="8">
        <text>(R)-4'-phosphopantetheine + ATP + H(+) = 3'-dephospho-CoA + diphosphate</text>
        <dbReference type="Rhea" id="RHEA:19801"/>
        <dbReference type="ChEBI" id="CHEBI:15378"/>
        <dbReference type="ChEBI" id="CHEBI:30616"/>
        <dbReference type="ChEBI" id="CHEBI:33019"/>
        <dbReference type="ChEBI" id="CHEBI:57328"/>
        <dbReference type="ChEBI" id="CHEBI:61723"/>
        <dbReference type="EC" id="2.7.7.3"/>
    </reaction>
</comment>
<keyword evidence="7" id="KW-0173">Coenzyme A biosynthesis</keyword>
<gene>
    <name evidence="11" type="primary">coaD</name>
    <name evidence="11" type="ORF">GCM10010326_78610</name>
</gene>
<evidence type="ECO:0000256" key="8">
    <source>
        <dbReference type="ARBA" id="ARBA00029346"/>
    </source>
</evidence>